<sequence>MFLEKKRVKFFGGVVVEESGVPGGTGKQAQPFVGDVQGKRNGQKSMCKRLAVGVGFWALEGGL</sequence>
<dbReference type="RefSeq" id="WP_264450251.1">
    <property type="nucleotide sequence ID" value="NZ_CP101191.1"/>
</dbReference>
<dbReference type="Proteomes" id="UP001163293">
    <property type="component" value="Plasmid unnamed6"/>
</dbReference>
<geneLocation type="plasmid" evidence="2 3">
    <name>unnamed6</name>
</geneLocation>
<dbReference type="AlphaFoldDB" id="A0AAX3ERH7"/>
<protein>
    <submittedName>
        <fullName evidence="2">Uncharacterized protein</fullName>
    </submittedName>
</protein>
<feature type="region of interest" description="Disordered" evidence="1">
    <location>
        <begin position="21"/>
        <end position="40"/>
    </location>
</feature>
<evidence type="ECO:0000313" key="2">
    <source>
        <dbReference type="EMBL" id="UYW00233.1"/>
    </source>
</evidence>
<name>A0AAX3ERH7_PAEUR</name>
<accession>A0AAX3ERH7</accession>
<reference evidence="2" key="1">
    <citation type="submission" date="2022-07" db="EMBL/GenBank/DDBJ databases">
        <authorList>
            <person name="Wu T."/>
        </authorList>
    </citation>
    <scope>NUCLEOTIDE SEQUENCE</scope>
    <source>
        <strain evidence="2">SD-1</strain>
        <plasmid evidence="2">unnamed6</plasmid>
    </source>
</reference>
<organism evidence="2 3">
    <name type="scientific">Paenarthrobacter ureafaciens</name>
    <dbReference type="NCBI Taxonomy" id="37931"/>
    <lineage>
        <taxon>Bacteria</taxon>
        <taxon>Bacillati</taxon>
        <taxon>Actinomycetota</taxon>
        <taxon>Actinomycetes</taxon>
        <taxon>Micrococcales</taxon>
        <taxon>Micrococcaceae</taxon>
        <taxon>Paenarthrobacter</taxon>
    </lineage>
</organism>
<keyword evidence="3" id="KW-1185">Reference proteome</keyword>
<dbReference type="EMBL" id="CP101191">
    <property type="protein sequence ID" value="UYW00233.1"/>
    <property type="molecule type" value="Genomic_DNA"/>
</dbReference>
<proteinExistence type="predicted"/>
<gene>
    <name evidence="2" type="ORF">NL394_23860</name>
</gene>
<evidence type="ECO:0000313" key="3">
    <source>
        <dbReference type="Proteomes" id="UP001163293"/>
    </source>
</evidence>
<evidence type="ECO:0000256" key="1">
    <source>
        <dbReference type="SAM" id="MobiDB-lite"/>
    </source>
</evidence>
<keyword evidence="2" id="KW-0614">Plasmid</keyword>